<feature type="domain" description="Cadherin" evidence="21">
    <location>
        <begin position="2530"/>
        <end position="2637"/>
    </location>
</feature>
<dbReference type="PANTHER" id="PTHR24027">
    <property type="entry name" value="CADHERIN-23"/>
    <property type="match status" value="1"/>
</dbReference>
<dbReference type="GO" id="GO:0005912">
    <property type="term" value="C:adherens junction"/>
    <property type="evidence" value="ECO:0007669"/>
    <property type="project" value="TreeGrafter"/>
</dbReference>
<protein>
    <submittedName>
        <fullName evidence="22">Cadherin</fullName>
    </submittedName>
</protein>
<keyword evidence="8 17" id="KW-1133">Transmembrane helix</keyword>
<evidence type="ECO:0000259" key="20">
    <source>
        <dbReference type="PROSITE" id="PS50026"/>
    </source>
</evidence>
<keyword evidence="7 14" id="KW-0130">Cell adhesion</keyword>
<feature type="disulfide bond" evidence="13">
    <location>
        <begin position="3577"/>
        <end position="3586"/>
    </location>
</feature>
<feature type="domain" description="EGF-like" evidence="20">
    <location>
        <begin position="3788"/>
        <end position="3822"/>
    </location>
</feature>
<feature type="domain" description="Cadherin" evidence="21">
    <location>
        <begin position="53"/>
        <end position="128"/>
    </location>
</feature>
<feature type="domain" description="Cadherin" evidence="21">
    <location>
        <begin position="765"/>
        <end position="884"/>
    </location>
</feature>
<feature type="domain" description="Cadherin" evidence="21">
    <location>
        <begin position="239"/>
        <end position="350"/>
    </location>
</feature>
<organism evidence="22">
    <name type="scientific">Acropora digitifera</name>
    <name type="common">Staghorn coral</name>
    <dbReference type="NCBI Taxonomy" id="70779"/>
    <lineage>
        <taxon>Eukaryota</taxon>
        <taxon>Metazoa</taxon>
        <taxon>Cnidaria</taxon>
        <taxon>Anthozoa</taxon>
        <taxon>Hexacorallia</taxon>
        <taxon>Scleractinia</taxon>
        <taxon>Astrocoeniina</taxon>
        <taxon>Acroporidae</taxon>
        <taxon>Acropora</taxon>
    </lineage>
</organism>
<dbReference type="SMR" id="A0A1V0CMH2"/>
<comment type="subcellular location">
    <subcellularLocation>
        <location evidence="14">Cell membrane</location>
        <topology evidence="14">Single-pass type I membrane protein</topology>
    </subcellularLocation>
    <subcellularLocation>
        <location evidence="1">Membrane</location>
        <topology evidence="1">Single-pass membrane protein</topology>
    </subcellularLocation>
</comment>
<evidence type="ECO:0000256" key="13">
    <source>
        <dbReference type="PROSITE-ProRule" id="PRU00076"/>
    </source>
</evidence>
<evidence type="ECO:0000256" key="7">
    <source>
        <dbReference type="ARBA" id="ARBA00022889"/>
    </source>
</evidence>
<dbReference type="GO" id="GO:0016477">
    <property type="term" value="P:cell migration"/>
    <property type="evidence" value="ECO:0007669"/>
    <property type="project" value="TreeGrafter"/>
</dbReference>
<dbReference type="GO" id="GO:0045296">
    <property type="term" value="F:cadherin binding"/>
    <property type="evidence" value="ECO:0007669"/>
    <property type="project" value="TreeGrafter"/>
</dbReference>
<feature type="domain" description="Cadherin" evidence="21">
    <location>
        <begin position="2313"/>
        <end position="2423"/>
    </location>
</feature>
<feature type="signal peptide" evidence="18">
    <location>
        <begin position="1"/>
        <end position="22"/>
    </location>
</feature>
<dbReference type="CDD" id="cd00053">
    <property type="entry name" value="EGF"/>
    <property type="match status" value="1"/>
</dbReference>
<proteinExistence type="evidence at transcript level"/>
<evidence type="ECO:0000256" key="2">
    <source>
        <dbReference type="ARBA" id="ARBA00022536"/>
    </source>
</evidence>
<dbReference type="GO" id="GO:0008013">
    <property type="term" value="F:beta-catenin binding"/>
    <property type="evidence" value="ECO:0007669"/>
    <property type="project" value="TreeGrafter"/>
</dbReference>
<feature type="domain" description="Cadherin" evidence="21">
    <location>
        <begin position="1892"/>
        <end position="1992"/>
    </location>
</feature>
<feature type="domain" description="Cadherin" evidence="21">
    <location>
        <begin position="1529"/>
        <end position="1597"/>
    </location>
</feature>
<dbReference type="GO" id="GO:0007156">
    <property type="term" value="P:homophilic cell adhesion via plasma membrane adhesion molecules"/>
    <property type="evidence" value="ECO:0007669"/>
    <property type="project" value="InterPro"/>
</dbReference>
<feature type="compositionally biased region" description="Gly residues" evidence="16">
    <location>
        <begin position="4094"/>
        <end position="4116"/>
    </location>
</feature>
<dbReference type="FunFam" id="2.60.40.60:FF:000058">
    <property type="entry name" value="FAT atypical cadherin 3"/>
    <property type="match status" value="1"/>
</dbReference>
<dbReference type="InterPro" id="IPR020894">
    <property type="entry name" value="Cadherin_CS"/>
</dbReference>
<evidence type="ECO:0000256" key="16">
    <source>
        <dbReference type="SAM" id="MobiDB-lite"/>
    </source>
</evidence>
<evidence type="ECO:0000256" key="6">
    <source>
        <dbReference type="ARBA" id="ARBA00022837"/>
    </source>
</evidence>
<feature type="disulfide bond" evidence="13">
    <location>
        <begin position="3812"/>
        <end position="3821"/>
    </location>
</feature>
<dbReference type="Pfam" id="PF02210">
    <property type="entry name" value="Laminin_G_2"/>
    <property type="match status" value="2"/>
</dbReference>
<keyword evidence="5" id="KW-0677">Repeat</keyword>
<dbReference type="Pfam" id="PF00028">
    <property type="entry name" value="Cadherin"/>
    <property type="match status" value="23"/>
</dbReference>
<feature type="domain" description="Cadherin" evidence="21">
    <location>
        <begin position="129"/>
        <end position="238"/>
    </location>
</feature>
<dbReference type="FunFam" id="2.60.40.60:FF:000033">
    <property type="entry name" value="FAT atypical cadherin 1"/>
    <property type="match status" value="2"/>
</dbReference>
<dbReference type="GO" id="GO:0000902">
    <property type="term" value="P:cell morphogenesis"/>
    <property type="evidence" value="ECO:0007669"/>
    <property type="project" value="TreeGrafter"/>
</dbReference>
<evidence type="ECO:0000256" key="8">
    <source>
        <dbReference type="ARBA" id="ARBA00022989"/>
    </source>
</evidence>
<feature type="domain" description="Cadherin" evidence="21">
    <location>
        <begin position="2101"/>
        <end position="2202"/>
    </location>
</feature>
<dbReference type="InterPro" id="IPR001791">
    <property type="entry name" value="Laminin_G"/>
</dbReference>
<keyword evidence="9 17" id="KW-0472">Membrane</keyword>
<dbReference type="Gene3D" id="2.60.120.200">
    <property type="match status" value="2"/>
</dbReference>
<feature type="domain" description="Cadherin" evidence="21">
    <location>
        <begin position="1793"/>
        <end position="1891"/>
    </location>
</feature>
<dbReference type="GO" id="GO:0007043">
    <property type="term" value="P:cell-cell junction assembly"/>
    <property type="evidence" value="ECO:0007669"/>
    <property type="project" value="TreeGrafter"/>
</dbReference>
<feature type="domain" description="Cadherin" evidence="21">
    <location>
        <begin position="567"/>
        <end position="664"/>
    </location>
</feature>
<sequence>MRGIKEIVGFLLCFCLLHRINTAVQFKQEILEEGKSAGYVVLSLPLPPSNEIYTFFQAQDSGSRDALLLFQISESGVIKTTKPITYEIGQKNYYDLVAIRRQRGEKVGGIPTSIRIVIKDTNNFSPTFPQHLYYGRVKERSPDNTVVMGLENCFAEDRDTGGIQSYSISSGNDKGYFKTSMTTVNDRKFLVLKTTNVPILIDTTPEINLTVRAYDGANSATTGITVKIIDENDNSPVFEKKSYATTVNEDTPLLTSVLRVRATDKDLGTNGGVYYYLNGAQYFSVDAITGVIKVVRQLPDQPRIVLDVKATDRGTPSKTASVQVTIDINGIPDYPPPDSLNPGVNTVPVFQEESYTASVREDFPINAALLVIHAIDRDPPGRNRQIRYSLSSPGTFEIDQFSGVIKLVGRLNYDSKKEYNLFVRATDQAVTPLVASVGLKVTVQEVDKNRNTPVFSPANQQQRVVSIRENMPASTQVGSLITATDADGNQGPDGQIAYSIFSGSGLPYFQINKDSGRLETVIPLDRERQSQYDLIVEARDKALYPLFSHVYLMINIDPEEDNNPDFSKVVYTANVPEKAPRDTFVTVIHATDRDGASVSYSIQNAGSAFAIRAETGVIVTARVLDASIGDTDFTLFVIASAGTKKSESQINVTIVSKQDSPPTFKNAPYSVTVPENLGKIDNLLCIAAYGVQGTAVSYSIASAAVGKFAVDIDSGRFSATSSFDYEQVLGGEYPVQVQASTSPQQVATAGITVRVTDDKDPPTFSRSSYTFDIDENTPGGTTILPKNADGSSGGLLISDEDTAITQFDCTIENVPGNVFDHFRVVNPDNSVRECKLVTVRGFNFVENPSFQFEVRATDRNYRNMFASAQVKVVIKDRNDHSPEFSQTSYWASVGRDYPTGNSILKVTATDQDSGSFGEITYELLNSQDRSRFSLDSNTGVLSFPNSLPARRYQLRVQASDRAQKSNEIRRTEVDVFVTVYLPGTGIIVFDPPLFPKAIREDITINTQVKLVSTRGASNIKYSIVGGNTNNAFRIGSNNGQILVQKALDRETQSKYTLVIRAEESTSNVATEANFIISVTDVNDNPPMITFMEVQPKNIAIEDFSPPGSPVIRVIATDRDTGAAAAIKYSISIGTPFSINEDNGLITAAREIRKTERSTWDLTVTARDSGTPSQSSAPYRLRIHVTDGLQAPQLQPRFSVNVNENEQVGNVVKDISPVQKNPNFKYSILSGNRDDAFCINHAGMISVAKPLDRERVNSYILRVSASVGNKISNSTVSVTIADQNDDAPQFTRTVYTFEVREDLPQGREVGRVLAIDRDDGTNGQVSYSLLYTVDVNSKFTVDGATGAVVTGSVLDFEEIRQHILYVKAEDKGRPLRTSIAKVIVNVKDVNDRSPKFSADSYVTKVSLDEVIGTQVLLVSATDLDSGDNSVVVYNITAGNEEGAFEIDPDTGAIKVKKSLTTVSASKFSLRVEAKDKGNPPKMTLTTVQLNVFLPDGPPKFVVKPVVEERFEGIAANGRVMVVKAATSEALTYEIISGNEDGLFRIEPTTGEIKVTRVLDYEEASEHRLVVRVMDTRDRSDRVTVILKVKNINDNEPQFPGESNGFVERKVEDDFQIGDAAARLSAYDKDAGDSISYQLSANALSLFSIDNEGFLIAKKPRSEIQSPVKFELVAKDNGVPQRQTTVQVRLVFVSYRGDQQPVRVYVREDKEVGSVIARVPRFFPGGTLSIIFPQKANFTVDNSGRIRMTTAFDFEQSQFYRLTVREQEPAPGRRTNDIDVEINVVDVNDNKPKFTMIDFFGRVNTNSRPGTSAYQLKAEDKDGGLSGTVGYQMLSQGVPFGINPISSVVETDATLQDRGGYNITVFPFDFGVPREFGAAVSLDIKTVNFKPQFSESAYTFQVFENAPPGVIVGEVNATSLSGARLGFSVSLGDPSKKFEVHNSGEIRLNSRLDHEKQSIYNLKVKATELIPGGYSNEVEVQVTVTNANEYYPRFIPNVYDKTVDENVAAGEIVLRVTANDNDCGITGKCEAGLLKFSVEGTSLFKIDPRTGDVSVGSTPLDYEKQREHVFTIVVEDFGEKIYKSRGFVTIFVRNTDDEKPQFLESDYTISIAEDAETGRPLAAILARDADGDPVKYSITSGDSGGIFQINPTTGVLSLKSSIKGNPRTQYTLQVKASNSAQDSRFDEVRVVVNIEDSNDNRPVFTDCPPEVSVEENKPKGHRVYTVIAQDTKDRGRNKEIEYFLVTGGERLFEIDNTTGVIKTLTSLDRETKDQHTLIIMAEDGGHGRNSAERLLSYCILDVKVVDQNDNFPFFLTRTYYASVWQRASVNTEVLTVRAADMDTRVNANIDNSEVQYQLVNADDKFQVELATGVIKTKTTLVSYVGKVQLQIRAINKQPMAISEERPRTSTTTVEINVEKDKPPAFTSSAVYKSAIREDVRIGKEVQRIVATSQVDSKNKIVYSFVKSNPEGEQKFQIDPSSGNITTASTLDYEQVKEYRLQFRATDIATNLYATCVVIISLIDVNDDTPTFKLEEYTARVPENAAVDFNVITIEADDRDTGLSGQVGYTLEDSSDGQFFAINGQTGVIITKKSFDREDPKHIPKYNVFAEAKDKGVPPLAAKVTISVAIVDQNDQPPIFANPRYEVSVQEDAGIGTSVGEFTATDADIGDNARLDYFISSGDASHIFKMESVYGDKNFGILILAGKLDFETKKTYNISVTATDRKDSATVPVVVNVLDTNDNIPQFRNLIYEATIPENSPPGQRVAKVSATDLDSPKIQNDLRYSLDADGQRNFAVDAVSGQITTANQRLDREVNPVVTFTAFAFDGKHRGQALIRVTLQDVNDNSPYFPNPPYVGYVEENLDPGASVMVIQAFDLDFGSNGEIVYSLDDSSNNKFKIDSNSGLVTTVETMEKETAVNSFTIVVKATDKGSPPLSGTVTATIRVSDGNDQAPVFNPREYRQKVPEDSPPGFLVTQVKATDQDEGYNAELEFTITAGNDPYQFYIDPKTGEILVSGMLDFDHGKKFYNLTVMVRDRGVRPKQAPEPALVYITIVDSNDNPPVFVPAEYSIKVTEGTKPGDTVQLVTAVDQDTGTNALFTFGIADGDDADMFGIRPDPKNSSIGFIYTVLQLDRETVPQYNLTVTATDTGGLQGVALVRITVLDTNDNGPWFQPRYYEGSITVTSDSSSQQEITTVKVFDPDEPSNGPPFSFSIESTKPATDATRFGLRKDPKEPQTANEVYSIGAFTRQVPEWELTIKAVDSGKPVAMSNSTLVFVYVVDDKNLNEPFDGALTIIVNAYDDKFAGGIIGKAYYQDVDYMGDENTYSMSKQEYFTLGELTGDISAAANIPVGLYKFEIEVLEQRLRPNTNTFKTVTSSVSVIVQSVPRAAILQSVAVQILAFRRPALFVADIYTNFRQKLAGIFGVQEADILIFSVQRAPSKRVPLADVFGVEIQLAVRSSGSSFMDKMDVVRGIVEGKAELEALSLKIGDIGIDVCAAEQQDVGVCNNKVEASSAFTVVSGDIGQIEPSKSSLTVVSIDITLKAVYTSILLPDINCTTGTPCLHGGTCHNAVPKGIICECGRDYLGPECQSTTRTFRGNSYLWLDKLASYERSSISLQFMTGSANGLLLYQGPLYNGANNGLPDSIALYLVDGFAKLVIALGPHPMTPLELYMNKGDRLDDRTWHTVQVIRERKKVVLRIDKCSYSKIVEDYGQIVEDRSSCEIKGEIWGSAIYLNGLGPLQIGGVENSISDMKINFTGFSGCIRNIYNNGRMYDLFNPLKEVNTELGCRLNNQCPNCNGRGYCEPFWNYAICVCDLGFGGANCDSRTQANWYRANSFTQYRVKQVKRKRRELVPAPVSMANEFYTNIALQVRVSPNSSNVVIFLASNSLGTEFNRIDVKNHVLRYVFRLGDRMKILKIPQLNVTDDKYHTVIVKREGNRASLQIDYRGKVEGTTGGLHKLLNMGGGSFFTGGLPNITEVRVVEAFVNSGGNAVLRTAEGNIISSGMGSAYTGIGSYMSNVITVNNFGGVDVSYGVSGAPHVQRTIKTKSSIFTGSSGVITRISVSRGHSVEFMNSRFFTRKTKQKQKVIISSSGGSVSGGSGGASGGSGGASGSGGSVGVSGGGGASVGGSILGSSASMDTKGNLRSYGSGFGTWTIAGAGPNEAGDVQVIGDFGGCTASNSYNGLDLDSDPTIEARRQNVEFPCPCGSNFCRHGGTCVSADPPYCLCPVGWSGPVCESIVKDPRPGQRPSSRWANPAVIACILVILLAILVIIGAVLLKRRPQPTVVAVVEDGHVHDNVRPYHDEGAGEEDNFGYDISTLMKYTYVENGVAGTGGVGHGKFKNGGSSGEEEFTATETKPLLQGAMPDADLHFKTTTITKRKVVHPDSIDVKQFIDTRVSEADGEYILSIDELHIYRYEGDDSDVDDLSELGDSDEEPDEEEEQEFAFLQDWGKKFDNLNRIFNEDE</sequence>
<feature type="domain" description="Cadherin" evidence="21">
    <location>
        <begin position="1290"/>
        <end position="1395"/>
    </location>
</feature>
<dbReference type="PROSITE" id="PS00022">
    <property type="entry name" value="EGF_1"/>
    <property type="match status" value="3"/>
</dbReference>
<feature type="domain" description="Cadherin" evidence="21">
    <location>
        <begin position="990"/>
        <end position="1088"/>
    </location>
</feature>
<dbReference type="SMART" id="SM00181">
    <property type="entry name" value="EGF"/>
    <property type="match status" value="2"/>
</dbReference>
<evidence type="ECO:0000256" key="9">
    <source>
        <dbReference type="ARBA" id="ARBA00023136"/>
    </source>
</evidence>
<feature type="disulfide bond" evidence="13">
    <location>
        <begin position="4226"/>
        <end position="4235"/>
    </location>
</feature>
<dbReference type="GO" id="GO:0044331">
    <property type="term" value="P:cell-cell adhesion mediated by cadherin"/>
    <property type="evidence" value="ECO:0007669"/>
    <property type="project" value="TreeGrafter"/>
</dbReference>
<evidence type="ECO:0000256" key="4">
    <source>
        <dbReference type="ARBA" id="ARBA00022729"/>
    </source>
</evidence>
<feature type="domain" description="Cadherin" evidence="21">
    <location>
        <begin position="885"/>
        <end position="994"/>
    </location>
</feature>
<feature type="domain" description="Cadherin" evidence="21">
    <location>
        <begin position="2745"/>
        <end position="2847"/>
    </location>
</feature>
<keyword evidence="6 12" id="KW-0106">Calcium</keyword>
<dbReference type="InterPro" id="IPR015919">
    <property type="entry name" value="Cadherin-like_sf"/>
</dbReference>
<reference evidence="22" key="1">
    <citation type="submission" date="2017-03" db="EMBL/GenBank/DDBJ databases">
        <authorList>
            <person name="Afonso C.L."/>
            <person name="Miller P.J."/>
            <person name="Scott M.A."/>
            <person name="Spackman E."/>
            <person name="Goraichik I."/>
            <person name="Dimitrov K.M."/>
            <person name="Suarez D.L."/>
            <person name="Swayne D.E."/>
        </authorList>
    </citation>
    <scope>NUCLEOTIDE SEQUENCE</scope>
</reference>
<dbReference type="PROSITE" id="PS50026">
    <property type="entry name" value="EGF_3"/>
    <property type="match status" value="3"/>
</dbReference>
<dbReference type="FunFam" id="2.60.40.60:FF:000013">
    <property type="entry name" value="Cadherin EGF LAG seven-pass G-type receptor"/>
    <property type="match status" value="1"/>
</dbReference>
<dbReference type="SMART" id="SM00112">
    <property type="entry name" value="CA"/>
    <property type="match status" value="31"/>
</dbReference>
<feature type="domain" description="Cadherin" evidence="21">
    <location>
        <begin position="665"/>
        <end position="764"/>
    </location>
</feature>
<dbReference type="PROSITE" id="PS01186">
    <property type="entry name" value="EGF_2"/>
    <property type="match status" value="2"/>
</dbReference>
<evidence type="ECO:0000256" key="5">
    <source>
        <dbReference type="ARBA" id="ARBA00022737"/>
    </source>
</evidence>
<feature type="region of interest" description="Disordered" evidence="16">
    <location>
        <begin position="4422"/>
        <end position="4443"/>
    </location>
</feature>
<dbReference type="PROSITE" id="PS50025">
    <property type="entry name" value="LAM_G_DOMAIN"/>
    <property type="match status" value="1"/>
</dbReference>
<evidence type="ECO:0000256" key="14">
    <source>
        <dbReference type="RuleBase" id="RU003318"/>
    </source>
</evidence>
<evidence type="ECO:0000313" key="22">
    <source>
        <dbReference type="EMBL" id="ARA71550.1"/>
    </source>
</evidence>
<dbReference type="GO" id="GO:0016342">
    <property type="term" value="C:catenin complex"/>
    <property type="evidence" value="ECO:0007669"/>
    <property type="project" value="TreeGrafter"/>
</dbReference>
<dbReference type="Gene3D" id="4.10.900.10">
    <property type="entry name" value="TCF3-CBD (Catenin binding domain)"/>
    <property type="match status" value="1"/>
</dbReference>
<feature type="domain" description="Cadherin" evidence="21">
    <location>
        <begin position="2425"/>
        <end position="2529"/>
    </location>
</feature>
<name>A0A1V0CMH2_ACRDI</name>
<dbReference type="PROSITE" id="PS00232">
    <property type="entry name" value="CADHERIN_1"/>
    <property type="match status" value="8"/>
</dbReference>
<feature type="domain" description="Cadherin" evidence="21">
    <location>
        <begin position="1696"/>
        <end position="1792"/>
    </location>
</feature>
<feature type="domain" description="Cadherin" evidence="21">
    <location>
        <begin position="459"/>
        <end position="566"/>
    </location>
</feature>
<feature type="domain" description="Cadherin" evidence="21">
    <location>
        <begin position="1193"/>
        <end position="1289"/>
    </location>
</feature>
<feature type="region of interest" description="Disordered" evidence="16">
    <location>
        <begin position="4087"/>
        <end position="4116"/>
    </location>
</feature>
<feature type="domain" description="Cadherin" evidence="21">
    <location>
        <begin position="1609"/>
        <end position="1701"/>
    </location>
</feature>
<comment type="caution">
    <text evidence="13">Lacks conserved residue(s) required for the propagation of feature annotation.</text>
</comment>
<feature type="chain" id="PRO_5013341633" evidence="18">
    <location>
        <begin position="23"/>
        <end position="4465"/>
    </location>
</feature>
<dbReference type="CDD" id="cd00054">
    <property type="entry name" value="EGF_CA"/>
    <property type="match status" value="1"/>
</dbReference>
<dbReference type="GO" id="GO:0005509">
    <property type="term" value="F:calcium ion binding"/>
    <property type="evidence" value="ECO:0007669"/>
    <property type="project" value="UniProtKB-UniRule"/>
</dbReference>
<feature type="transmembrane region" description="Helical" evidence="17">
    <location>
        <begin position="4252"/>
        <end position="4277"/>
    </location>
</feature>
<evidence type="ECO:0000256" key="12">
    <source>
        <dbReference type="PROSITE-ProRule" id="PRU00043"/>
    </source>
</evidence>
<feature type="domain" description="Cadherin" evidence="21">
    <location>
        <begin position="1396"/>
        <end position="1499"/>
    </location>
</feature>
<evidence type="ECO:0000256" key="15">
    <source>
        <dbReference type="RuleBase" id="RU004357"/>
    </source>
</evidence>
<feature type="domain" description="Cadherin" evidence="21">
    <location>
        <begin position="3061"/>
        <end position="3168"/>
    </location>
</feature>
<feature type="domain" description="EGF-like" evidence="20">
    <location>
        <begin position="3549"/>
        <end position="3587"/>
    </location>
</feature>
<keyword evidence="3 14" id="KW-0812">Transmembrane</keyword>
<dbReference type="SUPFAM" id="SSF57196">
    <property type="entry name" value="EGF/Laminin"/>
    <property type="match status" value="1"/>
</dbReference>
<evidence type="ECO:0000259" key="19">
    <source>
        <dbReference type="PROSITE" id="PS50025"/>
    </source>
</evidence>
<evidence type="ECO:0000256" key="3">
    <source>
        <dbReference type="ARBA" id="ARBA00022692"/>
    </source>
</evidence>
<evidence type="ECO:0000259" key="21">
    <source>
        <dbReference type="PROSITE" id="PS50268"/>
    </source>
</evidence>
<evidence type="ECO:0000256" key="10">
    <source>
        <dbReference type="ARBA" id="ARBA00023157"/>
    </source>
</evidence>
<dbReference type="SMART" id="SM00282">
    <property type="entry name" value="LamG"/>
    <property type="match status" value="2"/>
</dbReference>
<dbReference type="Gene3D" id="2.10.25.10">
    <property type="entry name" value="Laminin"/>
    <property type="match status" value="2"/>
</dbReference>
<keyword evidence="10 13" id="KW-1015">Disulfide bond</keyword>
<dbReference type="PRINTS" id="PR00205">
    <property type="entry name" value="CADHERIN"/>
</dbReference>
<feature type="domain" description="Cadherin" evidence="21">
    <location>
        <begin position="1092"/>
        <end position="1197"/>
    </location>
</feature>
<feature type="domain" description="Cadherin" evidence="21">
    <location>
        <begin position="2638"/>
        <end position="2744"/>
    </location>
</feature>
<dbReference type="SUPFAM" id="SSF49899">
    <property type="entry name" value="Concanavalin A-like lectins/glucanases"/>
    <property type="match status" value="2"/>
</dbReference>
<dbReference type="InterPro" id="IPR002126">
    <property type="entry name" value="Cadherin-like_dom"/>
</dbReference>
<keyword evidence="4 18" id="KW-0732">Signal</keyword>
<dbReference type="InterPro" id="IPR013320">
    <property type="entry name" value="ConA-like_dom_sf"/>
</dbReference>
<dbReference type="FunFam" id="2.60.40.60:FF:000020">
    <property type="entry name" value="Dachsous cadherin-related 1b"/>
    <property type="match status" value="6"/>
</dbReference>
<feature type="domain" description="Cadherin" evidence="21">
    <location>
        <begin position="3177"/>
        <end position="3286"/>
    </location>
</feature>
<dbReference type="CDD" id="cd11304">
    <property type="entry name" value="Cadherin_repeat"/>
    <property type="match status" value="29"/>
</dbReference>
<feature type="domain" description="Cadherin" evidence="21">
    <location>
        <begin position="351"/>
        <end position="455"/>
    </location>
</feature>
<dbReference type="GO" id="GO:0034332">
    <property type="term" value="P:adherens junction organization"/>
    <property type="evidence" value="ECO:0007669"/>
    <property type="project" value="TreeGrafter"/>
</dbReference>
<dbReference type="InterPro" id="IPR027397">
    <property type="entry name" value="Catenin-bd_sf"/>
</dbReference>
<comment type="function">
    <text evidence="15">Cadherins are calcium-dependent cell adhesion proteins.</text>
</comment>
<dbReference type="InterPro" id="IPR039808">
    <property type="entry name" value="Cadherin"/>
</dbReference>
<dbReference type="GO" id="GO:0016339">
    <property type="term" value="P:calcium-dependent cell-cell adhesion via plasma membrane cell adhesion molecules"/>
    <property type="evidence" value="ECO:0007669"/>
    <property type="project" value="TreeGrafter"/>
</dbReference>
<accession>A0A1V0CMH2</accession>
<feature type="domain" description="Cadherin" evidence="21">
    <location>
        <begin position="1993"/>
        <end position="2100"/>
    </location>
</feature>
<dbReference type="Gene3D" id="2.60.40.60">
    <property type="entry name" value="Cadherins"/>
    <property type="match status" value="30"/>
</dbReference>
<dbReference type="Pfam" id="PF01049">
    <property type="entry name" value="CADH_Y-type_LIR"/>
    <property type="match status" value="1"/>
</dbReference>
<evidence type="ECO:0000256" key="11">
    <source>
        <dbReference type="ARBA" id="ARBA00023180"/>
    </source>
</evidence>
<dbReference type="FunFam" id="2.60.40.60:FF:000104">
    <property type="entry name" value="cadherin-23 isoform X1"/>
    <property type="match status" value="1"/>
</dbReference>
<evidence type="ECO:0000256" key="1">
    <source>
        <dbReference type="ARBA" id="ARBA00004167"/>
    </source>
</evidence>
<dbReference type="PROSITE" id="PS50268">
    <property type="entry name" value="CADHERIN_2"/>
    <property type="match status" value="31"/>
</dbReference>
<feature type="domain" description="Cadherin" evidence="21">
    <location>
        <begin position="2848"/>
        <end position="2952"/>
    </location>
</feature>
<dbReference type="FunFam" id="2.60.40.60:FF:000024">
    <property type="entry name" value="FAT atypical cadherin 3"/>
    <property type="match status" value="1"/>
</dbReference>
<dbReference type="InterPro" id="IPR000233">
    <property type="entry name" value="Cadherin_Y-type_LIR"/>
</dbReference>
<feature type="domain" description="Cadherin" evidence="21">
    <location>
        <begin position="2203"/>
        <end position="2312"/>
    </location>
</feature>
<keyword evidence="2 13" id="KW-0245">EGF-like domain</keyword>
<feature type="domain" description="EGF-like" evidence="20">
    <location>
        <begin position="4204"/>
        <end position="4236"/>
    </location>
</feature>
<dbReference type="PANTHER" id="PTHR24027:SF422">
    <property type="entry name" value="CADHERIN DOMAIN-CONTAINING PROTEIN"/>
    <property type="match status" value="1"/>
</dbReference>
<feature type="domain" description="Cadherin" evidence="21">
    <location>
        <begin position="2953"/>
        <end position="3060"/>
    </location>
</feature>
<evidence type="ECO:0000256" key="18">
    <source>
        <dbReference type="SAM" id="SignalP"/>
    </source>
</evidence>
<dbReference type="EMBL" id="KY686305">
    <property type="protein sequence ID" value="ARA71550.1"/>
    <property type="molecule type" value="mRNA"/>
</dbReference>
<dbReference type="SUPFAM" id="SSF49313">
    <property type="entry name" value="Cadherin-like"/>
    <property type="match status" value="30"/>
</dbReference>
<evidence type="ECO:0000256" key="17">
    <source>
        <dbReference type="SAM" id="Phobius"/>
    </source>
</evidence>
<feature type="domain" description="Laminin G" evidence="19">
    <location>
        <begin position="3588"/>
        <end position="3786"/>
    </location>
</feature>
<keyword evidence="11" id="KW-0325">Glycoprotein</keyword>
<dbReference type="InterPro" id="IPR000742">
    <property type="entry name" value="EGF"/>
</dbReference>
<dbReference type="CDD" id="cd00110">
    <property type="entry name" value="LamG"/>
    <property type="match status" value="2"/>
</dbReference>